<name>A0A5Q0LFY3_9ACTN</name>
<dbReference type="Pfam" id="PF00583">
    <property type="entry name" value="Acetyltransf_1"/>
    <property type="match status" value="1"/>
</dbReference>
<dbReference type="AlphaFoldDB" id="A0A5Q0LFY3"/>
<reference evidence="2 3" key="1">
    <citation type="submission" date="2019-10" db="EMBL/GenBank/DDBJ databases">
        <title>A novel species.</title>
        <authorList>
            <person name="Gao J."/>
        </authorList>
    </citation>
    <scope>NUCLEOTIDE SEQUENCE [LARGE SCALE GENOMIC DNA]</scope>
    <source>
        <strain evidence="2 3">QMT-28</strain>
    </source>
</reference>
<dbReference type="KEGG" id="sfy:GFH48_23080"/>
<dbReference type="GO" id="GO:0016747">
    <property type="term" value="F:acyltransferase activity, transferring groups other than amino-acyl groups"/>
    <property type="evidence" value="ECO:0007669"/>
    <property type="project" value="InterPro"/>
</dbReference>
<dbReference type="InterPro" id="IPR000182">
    <property type="entry name" value="GNAT_dom"/>
</dbReference>
<sequence length="298" mass="31722">MPRESYAWAVTHDVDAFLARAGDFLRSRPALHTVPLTVTHALRTRGPNTFGAQAPVFGLLERDGDVRAAFFRTPPHRLNVTSLSEEDADSLAARLAGLGHDLPGVTADRTTAAAFAEAWQRLRTGTSAPLHRHDRLYRLDTPAVPGPVPPGRPQAAGEGDRALLARWYGEFAEAVGERTSRDAGDWAAARIAYGGITLWETPGGTPVAMAGATPRIAGQVRVGPVYTPAPFRGRGYAGAATVEVGRAALASGVDEVLLFTDLSNPTSNGLYQRIGYRPVADFDVYDFEDAPRPAGASA</sequence>
<dbReference type="PROSITE" id="PS51186">
    <property type="entry name" value="GNAT"/>
    <property type="match status" value="1"/>
</dbReference>
<evidence type="ECO:0000313" key="2">
    <source>
        <dbReference type="EMBL" id="QFZ75761.1"/>
    </source>
</evidence>
<dbReference type="InterPro" id="IPR016181">
    <property type="entry name" value="Acyl_CoA_acyltransferase"/>
</dbReference>
<proteinExistence type="predicted"/>
<dbReference type="Proteomes" id="UP000326179">
    <property type="component" value="Chromosome"/>
</dbReference>
<evidence type="ECO:0000313" key="3">
    <source>
        <dbReference type="Proteomes" id="UP000326179"/>
    </source>
</evidence>
<dbReference type="Gene3D" id="3.40.630.30">
    <property type="match status" value="1"/>
</dbReference>
<keyword evidence="2" id="KW-0808">Transferase</keyword>
<feature type="domain" description="N-acetyltransferase" evidence="1">
    <location>
        <begin position="146"/>
        <end position="293"/>
    </location>
</feature>
<dbReference type="SUPFAM" id="SSF55729">
    <property type="entry name" value="Acyl-CoA N-acyltransferases (Nat)"/>
    <property type="match status" value="1"/>
</dbReference>
<dbReference type="RefSeq" id="WP_153290014.1">
    <property type="nucleotide sequence ID" value="NZ_CP045643.1"/>
</dbReference>
<accession>A0A5Q0LFY3</accession>
<organism evidence="2 3">
    <name type="scientific">Streptomyces fagopyri</name>
    <dbReference type="NCBI Taxonomy" id="2662397"/>
    <lineage>
        <taxon>Bacteria</taxon>
        <taxon>Bacillati</taxon>
        <taxon>Actinomycetota</taxon>
        <taxon>Actinomycetes</taxon>
        <taxon>Kitasatosporales</taxon>
        <taxon>Streptomycetaceae</taxon>
        <taxon>Streptomyces</taxon>
    </lineage>
</organism>
<dbReference type="EMBL" id="CP045643">
    <property type="protein sequence ID" value="QFZ75761.1"/>
    <property type="molecule type" value="Genomic_DNA"/>
</dbReference>
<keyword evidence="3" id="KW-1185">Reference proteome</keyword>
<evidence type="ECO:0000259" key="1">
    <source>
        <dbReference type="PROSITE" id="PS51186"/>
    </source>
</evidence>
<gene>
    <name evidence="2" type="ORF">GFH48_23080</name>
</gene>
<protein>
    <submittedName>
        <fullName evidence="2">GNAT family N-acetyltransferase</fullName>
    </submittedName>
</protein>